<proteinExistence type="inferred from homology"/>
<dbReference type="PANTHER" id="PTHR43483:SF3">
    <property type="entry name" value="MEMBRANE TRANSPORTER PROTEIN HI_0806-RELATED"/>
    <property type="match status" value="1"/>
</dbReference>
<evidence type="ECO:0000256" key="3">
    <source>
        <dbReference type="ARBA" id="ARBA00022989"/>
    </source>
</evidence>
<reference evidence="6" key="1">
    <citation type="submission" date="2020-11" db="EMBL/GenBank/DDBJ databases">
        <title>Isolation and identification of active actinomycetes.</title>
        <authorList>
            <person name="Sun X."/>
        </authorList>
    </citation>
    <scope>NUCLEOTIDE SEQUENCE</scope>
    <source>
        <strain evidence="6">NEAU-A11</strain>
    </source>
</reference>
<evidence type="ECO:0000256" key="2">
    <source>
        <dbReference type="ARBA" id="ARBA00022692"/>
    </source>
</evidence>
<feature type="transmembrane region" description="Helical" evidence="5">
    <location>
        <begin position="145"/>
        <end position="167"/>
    </location>
</feature>
<comment type="subcellular location">
    <subcellularLocation>
        <location evidence="5">Cell membrane</location>
        <topology evidence="5">Multi-pass membrane protein</topology>
    </subcellularLocation>
    <subcellularLocation>
        <location evidence="1">Membrane</location>
        <topology evidence="1">Multi-pass membrane protein</topology>
    </subcellularLocation>
</comment>
<keyword evidence="4 5" id="KW-0472">Membrane</keyword>
<keyword evidence="3 5" id="KW-1133">Transmembrane helix</keyword>
<feature type="transmembrane region" description="Helical" evidence="5">
    <location>
        <begin position="76"/>
        <end position="97"/>
    </location>
</feature>
<evidence type="ECO:0000256" key="1">
    <source>
        <dbReference type="ARBA" id="ARBA00004141"/>
    </source>
</evidence>
<protein>
    <recommendedName>
        <fullName evidence="5">Probable membrane transporter protein</fullName>
    </recommendedName>
</protein>
<dbReference type="RefSeq" id="WP_196415622.1">
    <property type="nucleotide sequence ID" value="NZ_JADQTO010000009.1"/>
</dbReference>
<dbReference type="InterPro" id="IPR002781">
    <property type="entry name" value="TM_pro_TauE-like"/>
</dbReference>
<keyword evidence="5" id="KW-1003">Cell membrane</keyword>
<dbReference type="GO" id="GO:0005886">
    <property type="term" value="C:plasma membrane"/>
    <property type="evidence" value="ECO:0007669"/>
    <property type="project" value="UniProtKB-SubCell"/>
</dbReference>
<evidence type="ECO:0000256" key="5">
    <source>
        <dbReference type="RuleBase" id="RU363041"/>
    </source>
</evidence>
<feature type="transmembrane region" description="Helical" evidence="5">
    <location>
        <begin position="238"/>
        <end position="256"/>
    </location>
</feature>
<feature type="transmembrane region" description="Helical" evidence="5">
    <location>
        <begin position="206"/>
        <end position="226"/>
    </location>
</feature>
<organism evidence="6 7">
    <name type="scientific">Actinoplanes aureus</name>
    <dbReference type="NCBI Taxonomy" id="2792083"/>
    <lineage>
        <taxon>Bacteria</taxon>
        <taxon>Bacillati</taxon>
        <taxon>Actinomycetota</taxon>
        <taxon>Actinomycetes</taxon>
        <taxon>Micromonosporales</taxon>
        <taxon>Micromonosporaceae</taxon>
        <taxon>Actinoplanes</taxon>
    </lineage>
</organism>
<dbReference type="PANTHER" id="PTHR43483">
    <property type="entry name" value="MEMBRANE TRANSPORTER PROTEIN HI_0806-RELATED"/>
    <property type="match status" value="1"/>
</dbReference>
<comment type="caution">
    <text evidence="6">The sequence shown here is derived from an EMBL/GenBank/DDBJ whole genome shotgun (WGS) entry which is preliminary data.</text>
</comment>
<name>A0A931CAJ8_9ACTN</name>
<evidence type="ECO:0000313" key="7">
    <source>
        <dbReference type="Proteomes" id="UP000598146"/>
    </source>
</evidence>
<keyword evidence="2 5" id="KW-0812">Transmembrane</keyword>
<dbReference type="Pfam" id="PF01925">
    <property type="entry name" value="TauE"/>
    <property type="match status" value="1"/>
</dbReference>
<feature type="transmembrane region" description="Helical" evidence="5">
    <location>
        <begin position="179"/>
        <end position="200"/>
    </location>
</feature>
<comment type="similarity">
    <text evidence="5">Belongs to the 4-toluene sulfonate uptake permease (TSUP) (TC 2.A.102) family.</text>
</comment>
<sequence length="281" mass="28515">MSSWQDGLLGFAAGLLISIVTSPVGVSGAVFLLPVQLSVLHVPSPAVTPTNLLFNVVSGPGALARYRRNGQLTGPLARLLIAGTVPGVILGAVIRVFAIPGPQVFRLVAAAVLLPLGLWLCARALRPGTADRPPLPRQTILGLSTVTGVIGGIYGIGGGSLLGPMLAGRGTPMSQIAPAALASTFVTSIVGAGTYGILALTTSGDIAPHWFLGLLCGAGGLLGGYLGARLQPRLPERTLRLLLGVLATALAVFYLIQGLQPARTGAGVEVSSPVTLLSQYA</sequence>
<feature type="transmembrane region" description="Helical" evidence="5">
    <location>
        <begin position="104"/>
        <end position="125"/>
    </location>
</feature>
<keyword evidence="7" id="KW-1185">Reference proteome</keyword>
<dbReference type="Proteomes" id="UP000598146">
    <property type="component" value="Unassembled WGS sequence"/>
</dbReference>
<evidence type="ECO:0000256" key="4">
    <source>
        <dbReference type="ARBA" id="ARBA00023136"/>
    </source>
</evidence>
<gene>
    <name evidence="6" type="ORF">I4J89_20565</name>
</gene>
<dbReference type="AlphaFoldDB" id="A0A931CAJ8"/>
<dbReference type="EMBL" id="JADQTO010000009">
    <property type="protein sequence ID" value="MBG0563842.1"/>
    <property type="molecule type" value="Genomic_DNA"/>
</dbReference>
<accession>A0A931CAJ8</accession>
<evidence type="ECO:0000313" key="6">
    <source>
        <dbReference type="EMBL" id="MBG0563842.1"/>
    </source>
</evidence>